<dbReference type="EMBL" id="FQZL01000037">
    <property type="protein sequence ID" value="SHJ77932.1"/>
    <property type="molecule type" value="Genomic_DNA"/>
</dbReference>
<accession>A0A1M6M382</accession>
<dbReference type="PANTHER" id="PTHR13748">
    <property type="entry name" value="COBW-RELATED"/>
    <property type="match status" value="1"/>
</dbReference>
<dbReference type="GO" id="GO:0005737">
    <property type="term" value="C:cytoplasm"/>
    <property type="evidence" value="ECO:0007669"/>
    <property type="project" value="TreeGrafter"/>
</dbReference>
<dbReference type="Pfam" id="PF02492">
    <property type="entry name" value="cobW"/>
    <property type="match status" value="1"/>
</dbReference>
<name>A0A1M6M382_9FIRM</name>
<sequence length="195" mass="21408">MEILLLSGFLGSGKTTVMLELLDEVVKHDIKVAVVENEIGQIGVDGKYLKHCGVEVQELFGGCICCTLTADIVHTLNYIKDNHNPDLTIIEATGAARPADVVDVINSNITGIKDIKTLSIVDGYRYKLLMKMMKPLIGAQLLASDIVAINKIDEIDEEELCFITGDIKRIKPEVKVLCVSAENRVNMVELAKEIL</sequence>
<dbReference type="Gene3D" id="3.40.50.300">
    <property type="entry name" value="P-loop containing nucleotide triphosphate hydrolases"/>
    <property type="match status" value="1"/>
</dbReference>
<dbReference type="STRING" id="1121476.SAMN02745751_03343"/>
<dbReference type="SUPFAM" id="SSF52540">
    <property type="entry name" value="P-loop containing nucleoside triphosphate hydrolases"/>
    <property type="match status" value="1"/>
</dbReference>
<dbReference type="PANTHER" id="PTHR13748:SF62">
    <property type="entry name" value="COBW DOMAIN-CONTAINING PROTEIN"/>
    <property type="match status" value="1"/>
</dbReference>
<evidence type="ECO:0000313" key="3">
    <source>
        <dbReference type="Proteomes" id="UP000184052"/>
    </source>
</evidence>
<dbReference type="OrthoDB" id="9808822at2"/>
<dbReference type="InterPro" id="IPR027417">
    <property type="entry name" value="P-loop_NTPase"/>
</dbReference>
<evidence type="ECO:0000259" key="1">
    <source>
        <dbReference type="Pfam" id="PF02492"/>
    </source>
</evidence>
<dbReference type="InterPro" id="IPR051316">
    <property type="entry name" value="Zinc-reg_GTPase_activator"/>
</dbReference>
<organism evidence="2 3">
    <name type="scientific">Dethiosulfatibacter aminovorans DSM 17477</name>
    <dbReference type="NCBI Taxonomy" id="1121476"/>
    <lineage>
        <taxon>Bacteria</taxon>
        <taxon>Bacillati</taxon>
        <taxon>Bacillota</taxon>
        <taxon>Tissierellia</taxon>
        <taxon>Dethiosulfatibacter</taxon>
    </lineage>
</organism>
<protein>
    <submittedName>
        <fullName evidence="2">CobW/HypB/UreG, nucleotide-binding domain</fullName>
    </submittedName>
</protein>
<dbReference type="Proteomes" id="UP000184052">
    <property type="component" value="Unassembled WGS sequence"/>
</dbReference>
<dbReference type="AlphaFoldDB" id="A0A1M6M382"/>
<keyword evidence="3" id="KW-1185">Reference proteome</keyword>
<dbReference type="InterPro" id="IPR003495">
    <property type="entry name" value="CobW/HypB/UreG_nucleotide-bd"/>
</dbReference>
<evidence type="ECO:0000313" key="2">
    <source>
        <dbReference type="EMBL" id="SHJ77932.1"/>
    </source>
</evidence>
<dbReference type="RefSeq" id="WP_073050703.1">
    <property type="nucleotide sequence ID" value="NZ_FQZL01000037.1"/>
</dbReference>
<reference evidence="2 3" key="1">
    <citation type="submission" date="2016-11" db="EMBL/GenBank/DDBJ databases">
        <authorList>
            <person name="Jaros S."/>
            <person name="Januszkiewicz K."/>
            <person name="Wedrychowicz H."/>
        </authorList>
    </citation>
    <scope>NUCLEOTIDE SEQUENCE [LARGE SCALE GENOMIC DNA]</scope>
    <source>
        <strain evidence="2 3">DSM 17477</strain>
    </source>
</reference>
<feature type="domain" description="CobW/HypB/UreG nucleotide-binding" evidence="1">
    <location>
        <begin position="4"/>
        <end position="176"/>
    </location>
</feature>
<gene>
    <name evidence="2" type="ORF">SAMN02745751_03343</name>
</gene>
<proteinExistence type="predicted"/>